<organism evidence="2 3">
    <name type="scientific">Nonomuraea harbinensis</name>
    <dbReference type="NCBI Taxonomy" id="1286938"/>
    <lineage>
        <taxon>Bacteria</taxon>
        <taxon>Bacillati</taxon>
        <taxon>Actinomycetota</taxon>
        <taxon>Actinomycetes</taxon>
        <taxon>Streptosporangiales</taxon>
        <taxon>Streptosporangiaceae</taxon>
        <taxon>Nonomuraea</taxon>
    </lineage>
</organism>
<dbReference type="RefSeq" id="WP_219545866.1">
    <property type="nucleotide sequence ID" value="NZ_JAHKRN010000019.1"/>
</dbReference>
<evidence type="ECO:0000313" key="2">
    <source>
        <dbReference type="EMBL" id="MFC5814723.1"/>
    </source>
</evidence>
<feature type="region of interest" description="Disordered" evidence="1">
    <location>
        <begin position="17"/>
        <end position="38"/>
    </location>
</feature>
<dbReference type="Proteomes" id="UP001596096">
    <property type="component" value="Unassembled WGS sequence"/>
</dbReference>
<dbReference type="EMBL" id="JBHSNW010000003">
    <property type="protein sequence ID" value="MFC5814723.1"/>
    <property type="molecule type" value="Genomic_DNA"/>
</dbReference>
<gene>
    <name evidence="2" type="ORF">ACFPUY_06485</name>
</gene>
<proteinExistence type="predicted"/>
<evidence type="ECO:0000313" key="3">
    <source>
        <dbReference type="Proteomes" id="UP001596096"/>
    </source>
</evidence>
<evidence type="ECO:0008006" key="4">
    <source>
        <dbReference type="Google" id="ProtNLM"/>
    </source>
</evidence>
<accession>A0ABW1BNI3</accession>
<sequence length="71" mass="7808">MSVKYYAKLERAHLPRLAHETNGGNAIPRRRPTQPTARPGLQWMLDTLTTAPAIVGNDRSEPPTSWAAPCA</sequence>
<name>A0ABW1BNI3_9ACTN</name>
<evidence type="ECO:0000256" key="1">
    <source>
        <dbReference type="SAM" id="MobiDB-lite"/>
    </source>
</evidence>
<protein>
    <recommendedName>
        <fullName evidence="4">Transposase</fullName>
    </recommendedName>
</protein>
<reference evidence="3" key="1">
    <citation type="journal article" date="2019" name="Int. J. Syst. Evol. Microbiol.">
        <title>The Global Catalogue of Microorganisms (GCM) 10K type strain sequencing project: providing services to taxonomists for standard genome sequencing and annotation.</title>
        <authorList>
            <consortium name="The Broad Institute Genomics Platform"/>
            <consortium name="The Broad Institute Genome Sequencing Center for Infectious Disease"/>
            <person name="Wu L."/>
            <person name="Ma J."/>
        </authorList>
    </citation>
    <scope>NUCLEOTIDE SEQUENCE [LARGE SCALE GENOMIC DNA]</scope>
    <source>
        <strain evidence="3">CGMCC 4.7106</strain>
    </source>
</reference>
<comment type="caution">
    <text evidence="2">The sequence shown here is derived from an EMBL/GenBank/DDBJ whole genome shotgun (WGS) entry which is preliminary data.</text>
</comment>
<keyword evidence="3" id="KW-1185">Reference proteome</keyword>